<evidence type="ECO:0000313" key="1">
    <source>
        <dbReference type="EMBL" id="PNR31051.1"/>
    </source>
</evidence>
<dbReference type="InParanoid" id="A0A2K1IP45"/>
<dbReference type="EMBL" id="ABEU02000022">
    <property type="protein sequence ID" value="PNR31051.1"/>
    <property type="molecule type" value="Genomic_DNA"/>
</dbReference>
<dbReference type="Proteomes" id="UP000006727">
    <property type="component" value="Chromosome 22"/>
</dbReference>
<name>A0A2K1IP45_PHYPA</name>
<reference evidence="1 3" key="1">
    <citation type="journal article" date="2008" name="Science">
        <title>The Physcomitrella genome reveals evolutionary insights into the conquest of land by plants.</title>
        <authorList>
            <person name="Rensing S."/>
            <person name="Lang D."/>
            <person name="Zimmer A."/>
            <person name="Terry A."/>
            <person name="Salamov A."/>
            <person name="Shapiro H."/>
            <person name="Nishiyama T."/>
            <person name="Perroud P.-F."/>
            <person name="Lindquist E."/>
            <person name="Kamisugi Y."/>
            <person name="Tanahashi T."/>
            <person name="Sakakibara K."/>
            <person name="Fujita T."/>
            <person name="Oishi K."/>
            <person name="Shin-I T."/>
            <person name="Kuroki Y."/>
            <person name="Toyoda A."/>
            <person name="Suzuki Y."/>
            <person name="Hashimoto A."/>
            <person name="Yamaguchi K."/>
            <person name="Sugano A."/>
            <person name="Kohara Y."/>
            <person name="Fujiyama A."/>
            <person name="Anterola A."/>
            <person name="Aoki S."/>
            <person name="Ashton N."/>
            <person name="Barbazuk W.B."/>
            <person name="Barker E."/>
            <person name="Bennetzen J."/>
            <person name="Bezanilla M."/>
            <person name="Blankenship R."/>
            <person name="Cho S.H."/>
            <person name="Dutcher S."/>
            <person name="Estelle M."/>
            <person name="Fawcett J.A."/>
            <person name="Gundlach H."/>
            <person name="Hanada K."/>
            <person name="Heyl A."/>
            <person name="Hicks K.A."/>
            <person name="Hugh J."/>
            <person name="Lohr M."/>
            <person name="Mayer K."/>
            <person name="Melkozernov A."/>
            <person name="Murata T."/>
            <person name="Nelson D."/>
            <person name="Pils B."/>
            <person name="Prigge M."/>
            <person name="Reiss B."/>
            <person name="Renner T."/>
            <person name="Rombauts S."/>
            <person name="Rushton P."/>
            <person name="Sanderfoot A."/>
            <person name="Schween G."/>
            <person name="Shiu S.-H."/>
            <person name="Stueber K."/>
            <person name="Theodoulou F.L."/>
            <person name="Tu H."/>
            <person name="Van de Peer Y."/>
            <person name="Verrier P.J."/>
            <person name="Waters E."/>
            <person name="Wood A."/>
            <person name="Yang L."/>
            <person name="Cove D."/>
            <person name="Cuming A."/>
            <person name="Hasebe M."/>
            <person name="Lucas S."/>
            <person name="Mishler D.B."/>
            <person name="Reski R."/>
            <person name="Grigoriev I."/>
            <person name="Quatrano R.S."/>
            <person name="Boore J.L."/>
        </authorList>
    </citation>
    <scope>NUCLEOTIDE SEQUENCE [LARGE SCALE GENOMIC DNA]</scope>
    <source>
        <strain evidence="2 3">cv. Gransden 2004</strain>
    </source>
</reference>
<evidence type="ECO:0000313" key="2">
    <source>
        <dbReference type="EnsemblPlants" id="PAC:32903569.CDS.1"/>
    </source>
</evidence>
<reference evidence="2" key="3">
    <citation type="submission" date="2020-12" db="UniProtKB">
        <authorList>
            <consortium name="EnsemblPlants"/>
        </authorList>
    </citation>
    <scope>IDENTIFICATION</scope>
</reference>
<accession>A0A2K1IP45</accession>
<reference evidence="1 3" key="2">
    <citation type="journal article" date="2018" name="Plant J.">
        <title>The Physcomitrella patens chromosome-scale assembly reveals moss genome structure and evolution.</title>
        <authorList>
            <person name="Lang D."/>
            <person name="Ullrich K.K."/>
            <person name="Murat F."/>
            <person name="Fuchs J."/>
            <person name="Jenkins J."/>
            <person name="Haas F.B."/>
            <person name="Piednoel M."/>
            <person name="Gundlach H."/>
            <person name="Van Bel M."/>
            <person name="Meyberg R."/>
            <person name="Vives C."/>
            <person name="Morata J."/>
            <person name="Symeonidi A."/>
            <person name="Hiss M."/>
            <person name="Muchero W."/>
            <person name="Kamisugi Y."/>
            <person name="Saleh O."/>
            <person name="Blanc G."/>
            <person name="Decker E.L."/>
            <person name="van Gessel N."/>
            <person name="Grimwood J."/>
            <person name="Hayes R.D."/>
            <person name="Graham S.W."/>
            <person name="Gunter L.E."/>
            <person name="McDaniel S.F."/>
            <person name="Hoernstein S.N.W."/>
            <person name="Larsson A."/>
            <person name="Li F.W."/>
            <person name="Perroud P.F."/>
            <person name="Phillips J."/>
            <person name="Ranjan P."/>
            <person name="Rokshar D.S."/>
            <person name="Rothfels C.J."/>
            <person name="Schneider L."/>
            <person name="Shu S."/>
            <person name="Stevenson D.W."/>
            <person name="Thummler F."/>
            <person name="Tillich M."/>
            <person name="Villarreal Aguilar J.C."/>
            <person name="Widiez T."/>
            <person name="Wong G.K."/>
            <person name="Wymore A."/>
            <person name="Zhang Y."/>
            <person name="Zimmer A.D."/>
            <person name="Quatrano R.S."/>
            <person name="Mayer K.F.X."/>
            <person name="Goodstein D."/>
            <person name="Casacuberta J.M."/>
            <person name="Vandepoele K."/>
            <person name="Reski R."/>
            <person name="Cuming A.C."/>
            <person name="Tuskan G.A."/>
            <person name="Maumus F."/>
            <person name="Salse J."/>
            <person name="Schmutz J."/>
            <person name="Rensing S.A."/>
        </authorList>
    </citation>
    <scope>NUCLEOTIDE SEQUENCE [LARGE SCALE GENOMIC DNA]</scope>
    <source>
        <strain evidence="2 3">cv. Gransden 2004</strain>
    </source>
</reference>
<evidence type="ECO:0000313" key="3">
    <source>
        <dbReference type="Proteomes" id="UP000006727"/>
    </source>
</evidence>
<sequence>MVIHCNNQLALVLVDIIKFHSRTKHIAILYYFIQQ</sequence>
<dbReference type="EnsemblPlants" id="Pp3c22_20160V3.1">
    <property type="protein sequence ID" value="PAC:32903569.CDS.1"/>
    <property type="gene ID" value="Pp3c22_20160"/>
</dbReference>
<dbReference type="Gramene" id="Pp3c22_20160V3.1">
    <property type="protein sequence ID" value="PAC:32903569.CDS.1"/>
    <property type="gene ID" value="Pp3c22_20160"/>
</dbReference>
<keyword evidence="3" id="KW-1185">Reference proteome</keyword>
<proteinExistence type="predicted"/>
<gene>
    <name evidence="1" type="ORF">PHYPA_027367</name>
</gene>
<dbReference type="AlphaFoldDB" id="A0A2K1IP45"/>
<organism evidence="1">
    <name type="scientific">Physcomitrium patens</name>
    <name type="common">Spreading-leaved earth moss</name>
    <name type="synonym">Physcomitrella patens</name>
    <dbReference type="NCBI Taxonomy" id="3218"/>
    <lineage>
        <taxon>Eukaryota</taxon>
        <taxon>Viridiplantae</taxon>
        <taxon>Streptophyta</taxon>
        <taxon>Embryophyta</taxon>
        <taxon>Bryophyta</taxon>
        <taxon>Bryophytina</taxon>
        <taxon>Bryopsida</taxon>
        <taxon>Funariidae</taxon>
        <taxon>Funariales</taxon>
        <taxon>Funariaceae</taxon>
        <taxon>Physcomitrium</taxon>
    </lineage>
</organism>
<protein>
    <submittedName>
        <fullName evidence="1 2">Uncharacterized protein</fullName>
    </submittedName>
</protein>